<keyword evidence="3 7" id="KW-1133">Transmembrane helix</keyword>
<evidence type="ECO:0000256" key="5">
    <source>
        <dbReference type="ARBA" id="ARBA00038359"/>
    </source>
</evidence>
<keyword evidence="4 7" id="KW-0472">Membrane</keyword>
<dbReference type="InterPro" id="IPR049326">
    <property type="entry name" value="Rhodopsin_dom_fungi"/>
</dbReference>
<accession>A0AAN6Q012</accession>
<feature type="transmembrane region" description="Helical" evidence="7">
    <location>
        <begin position="131"/>
        <end position="152"/>
    </location>
</feature>
<evidence type="ECO:0000256" key="4">
    <source>
        <dbReference type="ARBA" id="ARBA00023136"/>
    </source>
</evidence>
<comment type="similarity">
    <text evidence="5">Belongs to the SAT4 family.</text>
</comment>
<dbReference type="Pfam" id="PF20684">
    <property type="entry name" value="Fung_rhodopsin"/>
    <property type="match status" value="1"/>
</dbReference>
<evidence type="ECO:0000313" key="9">
    <source>
        <dbReference type="EMBL" id="KAK4099230.1"/>
    </source>
</evidence>
<keyword evidence="2 7" id="KW-0812">Transmembrane</keyword>
<feature type="transmembrane region" description="Helical" evidence="7">
    <location>
        <begin position="19"/>
        <end position="40"/>
    </location>
</feature>
<comment type="subcellular location">
    <subcellularLocation>
        <location evidence="1">Membrane</location>
        <topology evidence="1">Multi-pass membrane protein</topology>
    </subcellularLocation>
</comment>
<name>A0AAN6Q012_9PEZI</name>
<feature type="transmembrane region" description="Helical" evidence="7">
    <location>
        <begin position="94"/>
        <end position="119"/>
    </location>
</feature>
<evidence type="ECO:0000256" key="3">
    <source>
        <dbReference type="ARBA" id="ARBA00022989"/>
    </source>
</evidence>
<feature type="compositionally biased region" description="Low complexity" evidence="6">
    <location>
        <begin position="347"/>
        <end position="371"/>
    </location>
</feature>
<feature type="compositionally biased region" description="Low complexity" evidence="6">
    <location>
        <begin position="311"/>
        <end position="330"/>
    </location>
</feature>
<reference evidence="9" key="1">
    <citation type="journal article" date="2023" name="Mol. Phylogenet. Evol.">
        <title>Genome-scale phylogeny and comparative genomics of the fungal order Sordariales.</title>
        <authorList>
            <person name="Hensen N."/>
            <person name="Bonometti L."/>
            <person name="Westerberg I."/>
            <person name="Brannstrom I.O."/>
            <person name="Guillou S."/>
            <person name="Cros-Aarteil S."/>
            <person name="Calhoun S."/>
            <person name="Haridas S."/>
            <person name="Kuo A."/>
            <person name="Mondo S."/>
            <person name="Pangilinan J."/>
            <person name="Riley R."/>
            <person name="LaButti K."/>
            <person name="Andreopoulos B."/>
            <person name="Lipzen A."/>
            <person name="Chen C."/>
            <person name="Yan M."/>
            <person name="Daum C."/>
            <person name="Ng V."/>
            <person name="Clum A."/>
            <person name="Steindorff A."/>
            <person name="Ohm R.A."/>
            <person name="Martin F."/>
            <person name="Silar P."/>
            <person name="Natvig D.O."/>
            <person name="Lalanne C."/>
            <person name="Gautier V."/>
            <person name="Ament-Velasquez S.L."/>
            <person name="Kruys A."/>
            <person name="Hutchinson M.I."/>
            <person name="Powell A.J."/>
            <person name="Barry K."/>
            <person name="Miller A.N."/>
            <person name="Grigoriev I.V."/>
            <person name="Debuchy R."/>
            <person name="Gladieux P."/>
            <person name="Hiltunen Thoren M."/>
            <person name="Johannesson H."/>
        </authorList>
    </citation>
    <scope>NUCLEOTIDE SEQUENCE</scope>
    <source>
        <strain evidence="9">CBS 757.83</strain>
    </source>
</reference>
<feature type="transmembrane region" description="Helical" evidence="7">
    <location>
        <begin position="52"/>
        <end position="74"/>
    </location>
</feature>
<protein>
    <recommendedName>
        <fullName evidence="8">Rhodopsin domain-containing protein</fullName>
    </recommendedName>
</protein>
<keyword evidence="10" id="KW-1185">Reference proteome</keyword>
<comment type="caution">
    <text evidence="9">The sequence shown here is derived from an EMBL/GenBank/DDBJ whole genome shotgun (WGS) entry which is preliminary data.</text>
</comment>
<sequence length="371" mass="40323">MADAAEQPMPPDENRGPEILAVCGSLVGIALFIVALRIWVRAKIVRHIGSDDWTIMAAMLVMFVEMMVIIPQVQVGGGRHVQYIQPPENVVKGLHLNFVTQPLCLIALCFTKVSVGLFLLRLTPSPKFRYFVIGMIVFTIMSHTGNLLTVFFQCRPLALAWDHSVEGECLPPTHLKFAAFFNSAVAALTDVVFALLPVPILWNVQMNWKVKSAVAAILSLGVFAAASAIVKITFLESYGKHGDFLWDSVDITIWYVSRSIHFCTHPTKHYFLATTGRRSKSTSPSSPPPSRASSPSSSPCSTAPRPPPGTAPSTRATSATATPAAGQARAIRGRRPGRGRGARRRPTTSSSRCTTRPRASSPPTSRRAGPR</sequence>
<dbReference type="InterPro" id="IPR052337">
    <property type="entry name" value="SAT4-like"/>
</dbReference>
<gene>
    <name evidence="9" type="ORF">N658DRAFT_171645</name>
</gene>
<dbReference type="GO" id="GO:0016020">
    <property type="term" value="C:membrane"/>
    <property type="evidence" value="ECO:0007669"/>
    <property type="project" value="UniProtKB-SubCell"/>
</dbReference>
<evidence type="ECO:0000256" key="2">
    <source>
        <dbReference type="ARBA" id="ARBA00022692"/>
    </source>
</evidence>
<dbReference type="Proteomes" id="UP001305647">
    <property type="component" value="Unassembled WGS sequence"/>
</dbReference>
<feature type="compositionally biased region" description="Basic residues" evidence="6">
    <location>
        <begin position="331"/>
        <end position="346"/>
    </location>
</feature>
<feature type="domain" description="Rhodopsin" evidence="8">
    <location>
        <begin position="36"/>
        <end position="255"/>
    </location>
</feature>
<feature type="transmembrane region" description="Helical" evidence="7">
    <location>
        <begin position="180"/>
        <end position="202"/>
    </location>
</feature>
<reference evidence="9" key="2">
    <citation type="submission" date="2023-05" db="EMBL/GenBank/DDBJ databases">
        <authorList>
            <consortium name="Lawrence Berkeley National Laboratory"/>
            <person name="Steindorff A."/>
            <person name="Hensen N."/>
            <person name="Bonometti L."/>
            <person name="Westerberg I."/>
            <person name="Brannstrom I.O."/>
            <person name="Guillou S."/>
            <person name="Cros-Aarteil S."/>
            <person name="Calhoun S."/>
            <person name="Haridas S."/>
            <person name="Kuo A."/>
            <person name="Mondo S."/>
            <person name="Pangilinan J."/>
            <person name="Riley R."/>
            <person name="Labutti K."/>
            <person name="Andreopoulos B."/>
            <person name="Lipzen A."/>
            <person name="Chen C."/>
            <person name="Yanf M."/>
            <person name="Daum C."/>
            <person name="Ng V."/>
            <person name="Clum A."/>
            <person name="Ohm R."/>
            <person name="Martin F."/>
            <person name="Silar P."/>
            <person name="Natvig D."/>
            <person name="Lalanne C."/>
            <person name="Gautier V."/>
            <person name="Ament-Velasquez S.L."/>
            <person name="Kruys A."/>
            <person name="Hutchinson M.I."/>
            <person name="Powell A.J."/>
            <person name="Barry K."/>
            <person name="Miller A.N."/>
            <person name="Grigoriev I.V."/>
            <person name="Debuchy R."/>
            <person name="Gladieux P."/>
            <person name="Thoren M.H."/>
            <person name="Johannesson H."/>
        </authorList>
    </citation>
    <scope>NUCLEOTIDE SEQUENCE</scope>
    <source>
        <strain evidence="9">CBS 757.83</strain>
    </source>
</reference>
<evidence type="ECO:0000256" key="7">
    <source>
        <dbReference type="SAM" id="Phobius"/>
    </source>
</evidence>
<organism evidence="9 10">
    <name type="scientific">Parathielavia hyrcaniae</name>
    <dbReference type="NCBI Taxonomy" id="113614"/>
    <lineage>
        <taxon>Eukaryota</taxon>
        <taxon>Fungi</taxon>
        <taxon>Dikarya</taxon>
        <taxon>Ascomycota</taxon>
        <taxon>Pezizomycotina</taxon>
        <taxon>Sordariomycetes</taxon>
        <taxon>Sordariomycetidae</taxon>
        <taxon>Sordariales</taxon>
        <taxon>Chaetomiaceae</taxon>
        <taxon>Parathielavia</taxon>
    </lineage>
</organism>
<evidence type="ECO:0000256" key="1">
    <source>
        <dbReference type="ARBA" id="ARBA00004141"/>
    </source>
</evidence>
<evidence type="ECO:0000256" key="6">
    <source>
        <dbReference type="SAM" id="MobiDB-lite"/>
    </source>
</evidence>
<feature type="transmembrane region" description="Helical" evidence="7">
    <location>
        <begin position="214"/>
        <end position="234"/>
    </location>
</feature>
<evidence type="ECO:0000313" key="10">
    <source>
        <dbReference type="Proteomes" id="UP001305647"/>
    </source>
</evidence>
<dbReference type="PANTHER" id="PTHR33048">
    <property type="entry name" value="PTH11-LIKE INTEGRAL MEMBRANE PROTEIN (AFU_ORTHOLOGUE AFUA_5G11245)"/>
    <property type="match status" value="1"/>
</dbReference>
<dbReference type="EMBL" id="MU863651">
    <property type="protein sequence ID" value="KAK4099230.1"/>
    <property type="molecule type" value="Genomic_DNA"/>
</dbReference>
<dbReference type="PANTHER" id="PTHR33048:SF167">
    <property type="entry name" value="INTEGRAL MEMBRANE PROTEIN"/>
    <property type="match status" value="1"/>
</dbReference>
<feature type="compositionally biased region" description="Low complexity" evidence="6">
    <location>
        <begin position="291"/>
        <end position="303"/>
    </location>
</feature>
<dbReference type="AlphaFoldDB" id="A0AAN6Q012"/>
<proteinExistence type="inferred from homology"/>
<evidence type="ECO:0000259" key="8">
    <source>
        <dbReference type="Pfam" id="PF20684"/>
    </source>
</evidence>
<feature type="region of interest" description="Disordered" evidence="6">
    <location>
        <begin position="275"/>
        <end position="371"/>
    </location>
</feature>